<evidence type="ECO:0000313" key="1">
    <source>
        <dbReference type="EMBL" id="UVF21431.1"/>
    </source>
</evidence>
<dbReference type="RefSeq" id="WP_256439494.1">
    <property type="nucleotide sequence ID" value="NZ_CP102845.1"/>
</dbReference>
<organism evidence="1 2">
    <name type="scientific">Microvirga terrae</name>
    <dbReference type="NCBI Taxonomy" id="2740529"/>
    <lineage>
        <taxon>Bacteria</taxon>
        <taxon>Pseudomonadati</taxon>
        <taxon>Pseudomonadota</taxon>
        <taxon>Alphaproteobacteria</taxon>
        <taxon>Hyphomicrobiales</taxon>
        <taxon>Methylobacteriaceae</taxon>
        <taxon>Microvirga</taxon>
    </lineage>
</organism>
<dbReference type="EMBL" id="CP102845">
    <property type="protein sequence ID" value="UVF21431.1"/>
    <property type="molecule type" value="Genomic_DNA"/>
</dbReference>
<accession>A0ABY5RW05</accession>
<evidence type="ECO:0000313" key="2">
    <source>
        <dbReference type="Proteomes" id="UP001017257"/>
    </source>
</evidence>
<protein>
    <submittedName>
        <fullName evidence="1">Uncharacterized protein</fullName>
    </submittedName>
</protein>
<name>A0ABY5RW05_9HYPH</name>
<dbReference type="Proteomes" id="UP001017257">
    <property type="component" value="Chromosome"/>
</dbReference>
<gene>
    <name evidence="1" type="ORF">HPT29_010065</name>
</gene>
<sequence>MVLIVLDRWTDQPVIVSVPVRPAVRKDEPAVVIRPRQFAGRSPS</sequence>
<keyword evidence="2" id="KW-1185">Reference proteome</keyword>
<reference evidence="1" key="1">
    <citation type="submission" date="2022-08" db="EMBL/GenBank/DDBJ databases">
        <title>Microvirga terrae sp. nov., isolated from soil.</title>
        <authorList>
            <person name="Kim K.H."/>
            <person name="Seo Y.L."/>
            <person name="Kim J.M."/>
            <person name="Lee J.K."/>
            <person name="Han D.M."/>
            <person name="Jeon C.O."/>
        </authorList>
    </citation>
    <scope>NUCLEOTIDE SEQUENCE</scope>
    <source>
        <strain evidence="1">R24</strain>
    </source>
</reference>
<proteinExistence type="predicted"/>